<dbReference type="Proteomes" id="UP001175226">
    <property type="component" value="Unassembled WGS sequence"/>
</dbReference>
<evidence type="ECO:0008006" key="4">
    <source>
        <dbReference type="Google" id="ProtNLM"/>
    </source>
</evidence>
<evidence type="ECO:0000313" key="3">
    <source>
        <dbReference type="Proteomes" id="UP001175226"/>
    </source>
</evidence>
<keyword evidence="3" id="KW-1185">Reference proteome</keyword>
<name>A0AA39JUH2_9AGAR</name>
<dbReference type="EMBL" id="JAUEPT010000008">
    <property type="protein sequence ID" value="KAK0449155.1"/>
    <property type="molecule type" value="Genomic_DNA"/>
</dbReference>
<comment type="caution">
    <text evidence="2">The sequence shown here is derived from an EMBL/GenBank/DDBJ whole genome shotgun (WGS) entry which is preliminary data.</text>
</comment>
<dbReference type="SUPFAM" id="SSF56112">
    <property type="entry name" value="Protein kinase-like (PK-like)"/>
    <property type="match status" value="1"/>
</dbReference>
<gene>
    <name evidence="2" type="ORF">EV421DRAFT_1780252</name>
</gene>
<organism evidence="2 3">
    <name type="scientific">Armillaria borealis</name>
    <dbReference type="NCBI Taxonomy" id="47425"/>
    <lineage>
        <taxon>Eukaryota</taxon>
        <taxon>Fungi</taxon>
        <taxon>Dikarya</taxon>
        <taxon>Basidiomycota</taxon>
        <taxon>Agaricomycotina</taxon>
        <taxon>Agaricomycetes</taxon>
        <taxon>Agaricomycetidae</taxon>
        <taxon>Agaricales</taxon>
        <taxon>Marasmiineae</taxon>
        <taxon>Physalacriaceae</taxon>
        <taxon>Armillaria</taxon>
    </lineage>
</organism>
<protein>
    <recommendedName>
        <fullName evidence="4">Protein kinase domain-containing protein</fullName>
    </recommendedName>
</protein>
<dbReference type="InterPro" id="IPR011009">
    <property type="entry name" value="Kinase-like_dom_sf"/>
</dbReference>
<evidence type="ECO:0000313" key="2">
    <source>
        <dbReference type="EMBL" id="KAK0449155.1"/>
    </source>
</evidence>
<accession>A0AA39JUH2</accession>
<feature type="region of interest" description="Disordered" evidence="1">
    <location>
        <begin position="363"/>
        <end position="396"/>
    </location>
</feature>
<sequence length="621" mass="70063">MTSYATLMEIELPPTLYMDPSDLSSSTMNPISQQQAKSLGAMSGNQKKDWEFTASVDSSLSDDMLRALDDDLSNANNTTFSQIYHEYCADVRKAYDKQLHNCDDKLDKSKNTYREAVVNRFAFAIVDCVQDTILHLFPDCSSFHETVKPFSIVPNLVIIPDYTLFFRDHSPNAPPGRCHVLLGEDKSPLLLFPAAKELVERIEAVGSLELDYPYDVSFWDNWWTLINKAALYMTQVDSCGADTLLHYSVNSFIVIHRQRNGSEPDHLFLELKGNFRNGSLEQQFRSIGNAGLQRADRLFPRPDGGYQPFVHLHDMFLVSSIITALASNSDYAVNFPSLERFRNQRRPQPPAKESDIYDVYGREHGMPLHSSQSSESDDLTLDRTDHPSQDPYATISSLSSRNRALSHATQIFNELHGCGGVPMSVNFHWSVRMPRMHSSCISLVPALHGQDIDIESSLGSSSDGDTYLASVRGSSKTLVLKVFSFAAFGQAEFCAYMAMKDLQGSIIPVCYGYGYMPEERLWILVEHIKSLPSRASLSDLKHISRPHQGKVMHAVKVLHQLGYRHGDLPDNIGWTVDEDPVILNLMRVRTHRCLGDCCSEIEAMRQCLGLTRRDADLCRWW</sequence>
<dbReference type="AlphaFoldDB" id="A0AA39JUH2"/>
<proteinExistence type="predicted"/>
<evidence type="ECO:0000256" key="1">
    <source>
        <dbReference type="SAM" id="MobiDB-lite"/>
    </source>
</evidence>
<reference evidence="2" key="1">
    <citation type="submission" date="2023-06" db="EMBL/GenBank/DDBJ databases">
        <authorList>
            <consortium name="Lawrence Berkeley National Laboratory"/>
            <person name="Ahrendt S."/>
            <person name="Sahu N."/>
            <person name="Indic B."/>
            <person name="Wong-Bajracharya J."/>
            <person name="Merenyi Z."/>
            <person name="Ke H.-M."/>
            <person name="Monk M."/>
            <person name="Kocsube S."/>
            <person name="Drula E."/>
            <person name="Lipzen A."/>
            <person name="Balint B."/>
            <person name="Henrissat B."/>
            <person name="Andreopoulos B."/>
            <person name="Martin F.M."/>
            <person name="Harder C.B."/>
            <person name="Rigling D."/>
            <person name="Ford K.L."/>
            <person name="Foster G.D."/>
            <person name="Pangilinan J."/>
            <person name="Papanicolaou A."/>
            <person name="Barry K."/>
            <person name="LaButti K."/>
            <person name="Viragh M."/>
            <person name="Koriabine M."/>
            <person name="Yan M."/>
            <person name="Riley R."/>
            <person name="Champramary S."/>
            <person name="Plett K.L."/>
            <person name="Tsai I.J."/>
            <person name="Slot J."/>
            <person name="Sipos G."/>
            <person name="Plett J."/>
            <person name="Nagy L.G."/>
            <person name="Grigoriev I.V."/>
        </authorList>
    </citation>
    <scope>NUCLEOTIDE SEQUENCE</scope>
    <source>
        <strain evidence="2">FPL87.14</strain>
    </source>
</reference>